<keyword evidence="9" id="KW-1133">Transmembrane helix</keyword>
<evidence type="ECO:0000256" key="5">
    <source>
        <dbReference type="ARBA" id="ARBA00022741"/>
    </source>
</evidence>
<keyword evidence="12" id="KW-1185">Reference proteome</keyword>
<feature type="transmembrane region" description="Helical" evidence="9">
    <location>
        <begin position="114"/>
        <end position="133"/>
    </location>
</feature>
<dbReference type="SUPFAM" id="SSF55874">
    <property type="entry name" value="ATPase domain of HSP90 chaperone/DNA topoisomerase II/histidine kinase"/>
    <property type="match status" value="1"/>
</dbReference>
<evidence type="ECO:0000256" key="1">
    <source>
        <dbReference type="ARBA" id="ARBA00000085"/>
    </source>
</evidence>
<feature type="transmembrane region" description="Helical" evidence="9">
    <location>
        <begin position="241"/>
        <end position="260"/>
    </location>
</feature>
<feature type="transmembrane region" description="Helical" evidence="9">
    <location>
        <begin position="266"/>
        <end position="284"/>
    </location>
</feature>
<accession>A0ABP9M3M1</accession>
<keyword evidence="6" id="KW-0418">Kinase</keyword>
<protein>
    <recommendedName>
        <fullName evidence="2">histidine kinase</fullName>
        <ecNumber evidence="2">2.7.13.3</ecNumber>
    </recommendedName>
</protein>
<dbReference type="Gene3D" id="1.20.5.1930">
    <property type="match status" value="1"/>
</dbReference>
<dbReference type="Proteomes" id="UP001501407">
    <property type="component" value="Unassembled WGS sequence"/>
</dbReference>
<dbReference type="Pfam" id="PF07730">
    <property type="entry name" value="HisKA_3"/>
    <property type="match status" value="1"/>
</dbReference>
<feature type="transmembrane region" description="Helical" evidence="9">
    <location>
        <begin position="12"/>
        <end position="33"/>
    </location>
</feature>
<evidence type="ECO:0000256" key="4">
    <source>
        <dbReference type="ARBA" id="ARBA00022679"/>
    </source>
</evidence>
<dbReference type="CDD" id="cd16917">
    <property type="entry name" value="HATPase_UhpB-NarQ-NarX-like"/>
    <property type="match status" value="1"/>
</dbReference>
<evidence type="ECO:0000256" key="9">
    <source>
        <dbReference type="SAM" id="Phobius"/>
    </source>
</evidence>
<dbReference type="InterPro" id="IPR011712">
    <property type="entry name" value="Sig_transdc_His_kin_sub3_dim/P"/>
</dbReference>
<dbReference type="PANTHER" id="PTHR24421:SF10">
    <property type="entry name" value="NITRATE_NITRITE SENSOR PROTEIN NARQ"/>
    <property type="match status" value="1"/>
</dbReference>
<dbReference type="Gene3D" id="3.30.565.10">
    <property type="entry name" value="Histidine kinase-like ATPase, C-terminal domain"/>
    <property type="match status" value="1"/>
</dbReference>
<comment type="caution">
    <text evidence="11">The sequence shown here is derived from an EMBL/GenBank/DDBJ whole genome shotgun (WGS) entry which is preliminary data.</text>
</comment>
<keyword evidence="8" id="KW-0902">Two-component regulatory system</keyword>
<evidence type="ECO:0000256" key="3">
    <source>
        <dbReference type="ARBA" id="ARBA00022553"/>
    </source>
</evidence>
<keyword evidence="7" id="KW-0067">ATP-binding</keyword>
<evidence type="ECO:0000313" key="12">
    <source>
        <dbReference type="Proteomes" id="UP001501407"/>
    </source>
</evidence>
<evidence type="ECO:0000256" key="8">
    <source>
        <dbReference type="ARBA" id="ARBA00023012"/>
    </source>
</evidence>
<gene>
    <name evidence="11" type="ORF">GCM10025760_11380</name>
</gene>
<feature type="transmembrane region" description="Helical" evidence="9">
    <location>
        <begin position="53"/>
        <end position="78"/>
    </location>
</feature>
<keyword evidence="4" id="KW-0808">Transferase</keyword>
<keyword evidence="9" id="KW-0472">Membrane</keyword>
<evidence type="ECO:0000259" key="10">
    <source>
        <dbReference type="Pfam" id="PF07730"/>
    </source>
</evidence>
<sequence length="607" mass="64762">MWLRRPSLADAIPAVLCGVAVAVTLLPKTWWGLPAALVVTGLIMMMPQRPLTAGALLTAVYAALSLAGLIPGSAAYLAPLFVAVYSLGRYAPLWQGALVALVFAIASVEMWINPQAIAFFVALTGCIFAYGRVVQLRAQKAQRARASESELQSADAAMLASRIVADERARLGGQSLGLLRAAVESMRVDAAAARIELDVRLIDSVCERGRLAVTELRWLLGILRSESVADPPMRTSSVRRWIVDVLLATALLVLCVWETWQQVWGPPTPLAWALAVVLPACVVVRRRYIALACGLAATGVGAALLTGILPTVGSLFCMVLLAWSAGSAGRPLVWGIFGALAVGTAIWGARHDPENWEFTLALLALPAFAGFEWSAHDRVARAASAHADELRAELEARVEAARREERLRIARELHDVASHAVGVMVMQASAASALRERQPGAARDALKTVDEAAAQTLEELDVMFQLLDSGAIGGPGLASASPEPIQTLIDRMRRTGLDITLEQAPVPAHLGGVVYRIVQESLTNVVRHSNARHVRVIVAREAGQLRVRVVDDGAPTPDRPFLGAEPPGFGLTGLGERVDGVGGAFRAGWRAEGFTVEAFLSIEPVKS</sequence>
<feature type="transmembrane region" description="Helical" evidence="9">
    <location>
        <begin position="296"/>
        <end position="325"/>
    </location>
</feature>
<dbReference type="InterPro" id="IPR050482">
    <property type="entry name" value="Sensor_HK_TwoCompSys"/>
</dbReference>
<evidence type="ECO:0000256" key="7">
    <source>
        <dbReference type="ARBA" id="ARBA00022840"/>
    </source>
</evidence>
<proteinExistence type="predicted"/>
<evidence type="ECO:0000256" key="2">
    <source>
        <dbReference type="ARBA" id="ARBA00012438"/>
    </source>
</evidence>
<feature type="transmembrane region" description="Helical" evidence="9">
    <location>
        <begin position="90"/>
        <end position="108"/>
    </location>
</feature>
<dbReference type="PANTHER" id="PTHR24421">
    <property type="entry name" value="NITRATE/NITRITE SENSOR PROTEIN NARX-RELATED"/>
    <property type="match status" value="1"/>
</dbReference>
<dbReference type="EC" id="2.7.13.3" evidence="2"/>
<keyword evidence="5" id="KW-0547">Nucleotide-binding</keyword>
<reference evidence="12" key="1">
    <citation type="journal article" date="2019" name="Int. J. Syst. Evol. Microbiol.">
        <title>The Global Catalogue of Microorganisms (GCM) 10K type strain sequencing project: providing services to taxonomists for standard genome sequencing and annotation.</title>
        <authorList>
            <consortium name="The Broad Institute Genomics Platform"/>
            <consortium name="The Broad Institute Genome Sequencing Center for Infectious Disease"/>
            <person name="Wu L."/>
            <person name="Ma J."/>
        </authorList>
    </citation>
    <scope>NUCLEOTIDE SEQUENCE [LARGE SCALE GENOMIC DNA]</scope>
    <source>
        <strain evidence="12">JCM 18959</strain>
    </source>
</reference>
<comment type="catalytic activity">
    <reaction evidence="1">
        <text>ATP + protein L-histidine = ADP + protein N-phospho-L-histidine.</text>
        <dbReference type="EC" id="2.7.13.3"/>
    </reaction>
</comment>
<keyword evidence="3" id="KW-0597">Phosphoprotein</keyword>
<keyword evidence="9" id="KW-0812">Transmembrane</keyword>
<name>A0ABP9M3M1_9MICO</name>
<dbReference type="EMBL" id="BAABKZ010000001">
    <property type="protein sequence ID" value="GAA5088643.1"/>
    <property type="molecule type" value="Genomic_DNA"/>
</dbReference>
<dbReference type="InterPro" id="IPR036890">
    <property type="entry name" value="HATPase_C_sf"/>
</dbReference>
<evidence type="ECO:0000256" key="6">
    <source>
        <dbReference type="ARBA" id="ARBA00022777"/>
    </source>
</evidence>
<organism evidence="11 12">
    <name type="scientific">Microbacterium yannicii</name>
    <dbReference type="NCBI Taxonomy" id="671622"/>
    <lineage>
        <taxon>Bacteria</taxon>
        <taxon>Bacillati</taxon>
        <taxon>Actinomycetota</taxon>
        <taxon>Actinomycetes</taxon>
        <taxon>Micrococcales</taxon>
        <taxon>Microbacteriaceae</taxon>
        <taxon>Microbacterium</taxon>
    </lineage>
</organism>
<feature type="domain" description="Signal transduction histidine kinase subgroup 3 dimerisation and phosphoacceptor" evidence="10">
    <location>
        <begin position="405"/>
        <end position="460"/>
    </location>
</feature>
<evidence type="ECO:0000313" key="11">
    <source>
        <dbReference type="EMBL" id="GAA5088643.1"/>
    </source>
</evidence>